<sequence>MSACSDSSCENFSCESRSREDWQNSPSDGARAQNVLPRPAAARDTLLAAAPVDVQRLRELNLEDRSETAEGGEREQPQPEAERKCALEDGARSVRESNRFPRNAAEERSAGMYEQRQDARVPPNETVSKMCGGPELMSRMPVALPTTRRSRPVLVRNRVRCNTDGFIILPQHRGDDAGGTSYLIPPASVVPRPSEPPSQPPQFNLVPSILGAVGDDEGDLALPHQQTAQSPSSLFSPYAAVSSLYPEMWKPRTSAPEEAVFSSGSCDAAKSSSRGASPVSKVDTGFNDDRTRPESTCGSDVDAFKKSSHGSISACVSTLPAQSDEDDLEKAAVSLLERVSLCGTLLSGAQDDGMEQRRHIVPDATDTRAVSASMGIECPQGSGLPPSGAHAAVSAHPGGEYAANGCVGVGHESASGTAATVAEARGRLSFESGADVQEKPSVSGIPATAVNEPRGCRETDGAPQAHAFEGGLTTVNGVIRTEDPKRRGSIDTSDSDCTATAPTERARDFTVSPLLTFALENLRRQSENRDSFDVPGHGLPPSLDLPERMHSPRD</sequence>
<dbReference type="VEuPathDB" id="ToxoDB:TGDOM2_269620"/>
<accession>A0A086KHM7</accession>
<evidence type="ECO:0000313" key="2">
    <source>
        <dbReference type="EMBL" id="KFG43895.1"/>
    </source>
</evidence>
<evidence type="ECO:0000313" key="3">
    <source>
        <dbReference type="Proteomes" id="UP000028837"/>
    </source>
</evidence>
<feature type="region of interest" description="Disordered" evidence="1">
    <location>
        <begin position="265"/>
        <end position="299"/>
    </location>
</feature>
<evidence type="ECO:0000256" key="1">
    <source>
        <dbReference type="SAM" id="MobiDB-lite"/>
    </source>
</evidence>
<dbReference type="EMBL" id="AHZU02000473">
    <property type="protein sequence ID" value="KFG43895.1"/>
    <property type="molecule type" value="Genomic_DNA"/>
</dbReference>
<feature type="compositionally biased region" description="Basic and acidic residues" evidence="1">
    <location>
        <begin position="545"/>
        <end position="554"/>
    </location>
</feature>
<feature type="region of interest" description="Disordered" evidence="1">
    <location>
        <begin position="1"/>
        <end position="37"/>
    </location>
</feature>
<gene>
    <name evidence="2" type="ORF">TGDOM2_269620</name>
</gene>
<feature type="region of interest" description="Disordered" evidence="1">
    <location>
        <begin position="432"/>
        <end position="464"/>
    </location>
</feature>
<comment type="caution">
    <text evidence="2">The sequence shown here is derived from an EMBL/GenBank/DDBJ whole genome shotgun (WGS) entry which is preliminary data.</text>
</comment>
<feature type="compositionally biased region" description="Basic and acidic residues" evidence="1">
    <location>
        <begin position="56"/>
        <end position="119"/>
    </location>
</feature>
<feature type="compositionally biased region" description="Basic and acidic residues" evidence="1">
    <location>
        <begin position="480"/>
        <end position="489"/>
    </location>
</feature>
<proteinExistence type="predicted"/>
<feature type="region of interest" description="Disordered" evidence="1">
    <location>
        <begin position="480"/>
        <end position="504"/>
    </location>
</feature>
<organism evidence="2 3">
    <name type="scientific">Toxoplasma gondii GAB2-2007-GAL-DOM2</name>
    <dbReference type="NCBI Taxonomy" id="1130820"/>
    <lineage>
        <taxon>Eukaryota</taxon>
        <taxon>Sar</taxon>
        <taxon>Alveolata</taxon>
        <taxon>Apicomplexa</taxon>
        <taxon>Conoidasida</taxon>
        <taxon>Coccidia</taxon>
        <taxon>Eucoccidiorida</taxon>
        <taxon>Eimeriorina</taxon>
        <taxon>Sarcocystidae</taxon>
        <taxon>Toxoplasma</taxon>
    </lineage>
</organism>
<feature type="compositionally biased region" description="Polar residues" evidence="1">
    <location>
        <begin position="1"/>
        <end position="15"/>
    </location>
</feature>
<dbReference type="AlphaFoldDB" id="A0A086KHM7"/>
<reference evidence="2 3" key="1">
    <citation type="submission" date="2014-02" db="EMBL/GenBank/DDBJ databases">
        <authorList>
            <person name="Sibley D."/>
            <person name="Venepally P."/>
            <person name="Karamycheva S."/>
            <person name="Hadjithomas M."/>
            <person name="Khan A."/>
            <person name="Brunk B."/>
            <person name="Roos D."/>
            <person name="Caler E."/>
            <person name="Lorenzi H."/>
        </authorList>
    </citation>
    <scope>NUCLEOTIDE SEQUENCE [LARGE SCALE GENOMIC DNA]</scope>
    <source>
        <strain evidence="2 3">GAB2-2007-GAL-DOM2</strain>
    </source>
</reference>
<protein>
    <submittedName>
        <fullName evidence="2">Uncharacterized protein</fullName>
    </submittedName>
</protein>
<feature type="region of interest" description="Disordered" evidence="1">
    <location>
        <begin position="526"/>
        <end position="554"/>
    </location>
</feature>
<name>A0A086KHM7_TOXGO</name>
<dbReference type="OrthoDB" id="331535at2759"/>
<feature type="region of interest" description="Disordered" evidence="1">
    <location>
        <begin position="56"/>
        <end position="134"/>
    </location>
</feature>
<dbReference type="Proteomes" id="UP000028837">
    <property type="component" value="Unassembled WGS sequence"/>
</dbReference>
<feature type="compositionally biased region" description="Polar residues" evidence="1">
    <location>
        <begin position="490"/>
        <end position="501"/>
    </location>
</feature>